<dbReference type="PANTHER" id="PTHR46892:SF3">
    <property type="entry name" value="VISUAL SYSTEM HOMEOBOX 2"/>
    <property type="match status" value="1"/>
</dbReference>
<evidence type="ECO:0000256" key="3">
    <source>
        <dbReference type="RuleBase" id="RU000682"/>
    </source>
</evidence>
<keyword evidence="2 3" id="KW-0238">DNA-binding</keyword>
<dbReference type="InterPro" id="IPR001356">
    <property type="entry name" value="HD"/>
</dbReference>
<dbReference type="AlphaFoldDB" id="A0A914LA47"/>
<dbReference type="InterPro" id="IPR009057">
    <property type="entry name" value="Homeodomain-like_sf"/>
</dbReference>
<dbReference type="PANTHER" id="PTHR46892">
    <property type="entry name" value="VISUAL SYSTEM HOMEOBOX 2"/>
    <property type="match status" value="1"/>
</dbReference>
<accession>A0A914LA47</accession>
<comment type="subcellular location">
    <subcellularLocation>
        <location evidence="1 2 3">Nucleus</location>
    </subcellularLocation>
</comment>
<dbReference type="GO" id="GO:0006357">
    <property type="term" value="P:regulation of transcription by RNA polymerase II"/>
    <property type="evidence" value="ECO:0007669"/>
    <property type="project" value="TreeGrafter"/>
</dbReference>
<protein>
    <submittedName>
        <fullName evidence="6">Homeobox domain-containing protein</fullName>
    </submittedName>
</protein>
<evidence type="ECO:0000256" key="2">
    <source>
        <dbReference type="PROSITE-ProRule" id="PRU00108"/>
    </source>
</evidence>
<keyword evidence="5" id="KW-1185">Reference proteome</keyword>
<evidence type="ECO:0000256" key="1">
    <source>
        <dbReference type="ARBA" id="ARBA00004123"/>
    </source>
</evidence>
<dbReference type="Proteomes" id="UP000887563">
    <property type="component" value="Unplaced"/>
</dbReference>
<dbReference type="Pfam" id="PF00046">
    <property type="entry name" value="Homeodomain"/>
    <property type="match status" value="1"/>
</dbReference>
<name>A0A914LA47_MELIC</name>
<dbReference type="CDD" id="cd00086">
    <property type="entry name" value="homeodomain"/>
    <property type="match status" value="1"/>
</dbReference>
<dbReference type="WBParaSite" id="Minc3s00303g09759">
    <property type="protein sequence ID" value="Minc3s00303g09759"/>
    <property type="gene ID" value="Minc3s00303g09759"/>
</dbReference>
<dbReference type="PROSITE" id="PS50071">
    <property type="entry name" value="HOMEOBOX_2"/>
    <property type="match status" value="1"/>
</dbReference>
<dbReference type="GO" id="GO:1990837">
    <property type="term" value="F:sequence-specific double-stranded DNA binding"/>
    <property type="evidence" value="ECO:0007669"/>
    <property type="project" value="TreeGrafter"/>
</dbReference>
<evidence type="ECO:0000313" key="6">
    <source>
        <dbReference type="WBParaSite" id="Minc3s00303g09759"/>
    </source>
</evidence>
<dbReference type="SMART" id="SM00389">
    <property type="entry name" value="HOX"/>
    <property type="match status" value="1"/>
</dbReference>
<proteinExistence type="predicted"/>
<organism evidence="5 6">
    <name type="scientific">Meloidogyne incognita</name>
    <name type="common">Southern root-knot nematode worm</name>
    <name type="synonym">Oxyuris incognita</name>
    <dbReference type="NCBI Taxonomy" id="6306"/>
    <lineage>
        <taxon>Eukaryota</taxon>
        <taxon>Metazoa</taxon>
        <taxon>Ecdysozoa</taxon>
        <taxon>Nematoda</taxon>
        <taxon>Chromadorea</taxon>
        <taxon>Rhabditida</taxon>
        <taxon>Tylenchina</taxon>
        <taxon>Tylenchomorpha</taxon>
        <taxon>Tylenchoidea</taxon>
        <taxon>Meloidogynidae</taxon>
        <taxon>Meloidogyninae</taxon>
        <taxon>Meloidogyne</taxon>
        <taxon>Meloidogyne incognita group</taxon>
    </lineage>
</organism>
<reference evidence="6" key="1">
    <citation type="submission" date="2022-11" db="UniProtKB">
        <authorList>
            <consortium name="WormBaseParasite"/>
        </authorList>
    </citation>
    <scope>IDENTIFICATION</scope>
</reference>
<sequence>MLTNNRFHFTTSHNINRETTNSSSLIVGRQEEQQTEVEVNNQQNDAAMVAAQQFMLNGYAAARTPFAIHELLGLVATNCDVIYKFDYLIKPLNTNQIQNSSSSSTTTSATTNSTCFLPFPSTTSSTLYCQSSAFLDQQQNNALFQGLELMPGMQEFNGAVDYAAGCLLFGGGGGGNVGGEENYGNGNPFLRNFYPPQQQQQSIYNNEDNIACFGSNQLSTATTSTTQNILFGTRTQQKYTKSSNDIKKHINKLTTNNLQETQGICVKKKRKRRHRTIFSQEQIFELESLFAVHRYPNVPMREELSQRTKLSEDRIQVIHIYIF</sequence>
<dbReference type="GO" id="GO:0005634">
    <property type="term" value="C:nucleus"/>
    <property type="evidence" value="ECO:0007669"/>
    <property type="project" value="UniProtKB-SubCell"/>
</dbReference>
<evidence type="ECO:0000259" key="4">
    <source>
        <dbReference type="PROSITE" id="PS50071"/>
    </source>
</evidence>
<feature type="domain" description="Homeobox" evidence="4">
    <location>
        <begin position="269"/>
        <end position="317"/>
    </location>
</feature>
<keyword evidence="2 3" id="KW-0539">Nucleus</keyword>
<dbReference type="Gene3D" id="1.10.10.60">
    <property type="entry name" value="Homeodomain-like"/>
    <property type="match status" value="1"/>
</dbReference>
<dbReference type="SUPFAM" id="SSF46689">
    <property type="entry name" value="Homeodomain-like"/>
    <property type="match status" value="1"/>
</dbReference>
<evidence type="ECO:0000313" key="5">
    <source>
        <dbReference type="Proteomes" id="UP000887563"/>
    </source>
</evidence>
<feature type="DNA-binding region" description="Homeobox" evidence="2">
    <location>
        <begin position="271"/>
        <end position="318"/>
    </location>
</feature>
<keyword evidence="2 3" id="KW-0371">Homeobox</keyword>
<dbReference type="InterPro" id="IPR052294">
    <property type="entry name" value="VSX_homeobox_regulators"/>
</dbReference>